<comment type="caution">
    <text evidence="3">The sequence shown here is derived from an EMBL/GenBank/DDBJ whole genome shotgun (WGS) entry which is preliminary data.</text>
</comment>
<proteinExistence type="predicted"/>
<dbReference type="Proteomes" id="UP001558534">
    <property type="component" value="Unassembled WGS sequence"/>
</dbReference>
<dbReference type="InterPro" id="IPR040607">
    <property type="entry name" value="ALP_N"/>
</dbReference>
<dbReference type="EMBL" id="JBFRHK010000009">
    <property type="protein sequence ID" value="MEX3746528.1"/>
    <property type="molecule type" value="Genomic_DNA"/>
</dbReference>
<name>A0ABV3W0C2_9BACI</name>
<evidence type="ECO:0000313" key="3">
    <source>
        <dbReference type="EMBL" id="MEX3746528.1"/>
    </source>
</evidence>
<reference evidence="3 4" key="1">
    <citation type="submission" date="2024-07" db="EMBL/GenBank/DDBJ databases">
        <title>Characterization of a bacterium isolated from hydrolysated instant sea cucumber by whole-genome sequencing and metabolomics.</title>
        <authorList>
            <person name="Luo X."/>
            <person name="Zhang Z."/>
            <person name="Zheng Z."/>
            <person name="Zhang W."/>
            <person name="Ming T."/>
            <person name="Jiao L."/>
            <person name="Su X."/>
            <person name="Kong F."/>
            <person name="Xu J."/>
        </authorList>
    </citation>
    <scope>NUCLEOTIDE SEQUENCE [LARGE SCALE GENOMIC DNA]</scope>
    <source>
        <strain evidence="3 4">XL-2024</strain>
    </source>
</reference>
<accession>A0ABV3W0C2</accession>
<protein>
    <recommendedName>
        <fullName evidence="5">Actin-like protein N-terminal domain-containing protein</fullName>
    </recommendedName>
</protein>
<dbReference type="InterPro" id="IPR049067">
    <property type="entry name" value="MreB-like_C"/>
</dbReference>
<dbReference type="SUPFAM" id="SSF53067">
    <property type="entry name" value="Actin-like ATPase domain"/>
    <property type="match status" value="2"/>
</dbReference>
<evidence type="ECO:0000259" key="2">
    <source>
        <dbReference type="Pfam" id="PF21522"/>
    </source>
</evidence>
<evidence type="ECO:0000259" key="1">
    <source>
        <dbReference type="Pfam" id="PF17989"/>
    </source>
</evidence>
<dbReference type="Pfam" id="PF17989">
    <property type="entry name" value="ALP_N"/>
    <property type="match status" value="1"/>
</dbReference>
<dbReference type="InterPro" id="IPR043129">
    <property type="entry name" value="ATPase_NBD"/>
</dbReference>
<keyword evidence="4" id="KW-1185">Reference proteome</keyword>
<feature type="domain" description="Actin homologue MreB-like C-terminal" evidence="2">
    <location>
        <begin position="230"/>
        <end position="352"/>
    </location>
</feature>
<dbReference type="Gene3D" id="3.30.420.40">
    <property type="match status" value="2"/>
</dbReference>
<dbReference type="Pfam" id="PF21522">
    <property type="entry name" value="MreB-like_C"/>
    <property type="match status" value="1"/>
</dbReference>
<feature type="domain" description="Actin-like protein N-terminal" evidence="1">
    <location>
        <begin position="33"/>
        <end position="194"/>
    </location>
</feature>
<dbReference type="RefSeq" id="WP_368637160.1">
    <property type="nucleotide sequence ID" value="NZ_JBFRHK010000009.1"/>
</dbReference>
<organism evidence="3 4">
    <name type="scientific">Lysinibacillus xylanilyticus</name>
    <dbReference type="NCBI Taxonomy" id="582475"/>
    <lineage>
        <taxon>Bacteria</taxon>
        <taxon>Bacillati</taxon>
        <taxon>Bacillota</taxon>
        <taxon>Bacilli</taxon>
        <taxon>Bacillales</taxon>
        <taxon>Bacillaceae</taxon>
        <taxon>Lysinibacillus</taxon>
    </lineage>
</organism>
<sequence>MKQFGITKFDAEKLLKDLNLEKSNNGVPIVTVGADIGNGWIKGRSSASVQVLLPSSYALPFDSNLVDADNGLKPSSKLHFFRSKKYNLDTDIDYLIGEDVLKAESPISTFSHNRRYTNEDYLMVTEFAIVLLLGKFAKKNPDVVLTVGVPSKDKIDKNVDDLKNELLGKHTVIHNGKEVTFNVIFVDVQTQPMGSHANFIIDSVKNTWNINFTIGKEKFGNLRNTHYGLADFGNHTVDLEGILEGKANIRERKTLLGFGMRDIYEHLAKVVNEDETLGIHHTADSVEGYLDENWIFRQNEGVKDLKKEMDDFLKNRAIALKTSILASFPQRKVMKKIFLVGGGSEVWGPFLKAIDEDNKFVIVPYPQMSNAYGFLKLSHFRLERMFKARSKDKGGSE</sequence>
<evidence type="ECO:0008006" key="5">
    <source>
        <dbReference type="Google" id="ProtNLM"/>
    </source>
</evidence>
<gene>
    <name evidence="3" type="ORF">AB1300_15500</name>
</gene>
<evidence type="ECO:0000313" key="4">
    <source>
        <dbReference type="Proteomes" id="UP001558534"/>
    </source>
</evidence>